<organism evidence="5 6">
    <name type="scientific">Candidatus Cytomitobacter primus</name>
    <dbReference type="NCBI Taxonomy" id="2066024"/>
    <lineage>
        <taxon>Bacteria</taxon>
        <taxon>Pseudomonadati</taxon>
        <taxon>Pseudomonadota</taxon>
        <taxon>Alphaproteobacteria</taxon>
        <taxon>Holosporales</taxon>
        <taxon>Holosporaceae</taxon>
        <taxon>Candidatus Cytomitobacter</taxon>
    </lineage>
</organism>
<evidence type="ECO:0000256" key="2">
    <source>
        <dbReference type="ARBA" id="ARBA00022989"/>
    </source>
</evidence>
<dbReference type="Pfam" id="PF07690">
    <property type="entry name" value="MFS_1"/>
    <property type="match status" value="1"/>
</dbReference>
<feature type="transmembrane region" description="Helical" evidence="4">
    <location>
        <begin position="69"/>
        <end position="88"/>
    </location>
</feature>
<evidence type="ECO:0000313" key="6">
    <source>
        <dbReference type="Proteomes" id="UP000325004"/>
    </source>
</evidence>
<dbReference type="SUPFAM" id="SSF103473">
    <property type="entry name" value="MFS general substrate transporter"/>
    <property type="match status" value="1"/>
</dbReference>
<dbReference type="InterPro" id="IPR011701">
    <property type="entry name" value="MFS"/>
</dbReference>
<feature type="transmembrane region" description="Helical" evidence="4">
    <location>
        <begin position="94"/>
        <end position="117"/>
    </location>
</feature>
<keyword evidence="3 4" id="KW-0472">Membrane</keyword>
<sequence>MTFAFLLGGFLISKFWQDTLMLSIPSIATYIGMPAAIIRQSVVFSGIGLTLGAMIVGPINDRFGPKKTFPVYLVLISILNIFLTYNLSVNLLRVVLLLRSVCLAGSINNTYVGTSLLYKGDQLPRMTSVLYMALFGLSALFPIAFSLIVKNYSFQVLSIISSIICLIISYYIFAHLPNKEPIPINFQTFKKWKNFLKDFKFIACSAVSMICIGGFYGFIAIYAAQFSKLNGKLTVNGMFKFAITLALIQGIGRFCTFITATMCSVKLNLGNVGKYLSLSMLGIAIGMFWMFISGMVFDKLILFGIFGFFLTCLASGIAQPATKLALLTIFKDSPGSGQSLVGTGNSVYEVIAILFVFNIPYQPLGGYLYLLLTSVVTFYLFLYFRKMEKI</sequence>
<protein>
    <submittedName>
        <fullName evidence="5">MFS transporter</fullName>
    </submittedName>
</protein>
<feature type="transmembrane region" description="Helical" evidence="4">
    <location>
        <begin position="129"/>
        <end position="148"/>
    </location>
</feature>
<proteinExistence type="predicted"/>
<evidence type="ECO:0000256" key="4">
    <source>
        <dbReference type="SAM" id="Phobius"/>
    </source>
</evidence>
<reference evidence="5 6" key="1">
    <citation type="submission" date="2019-08" db="EMBL/GenBank/DDBJ databases">
        <title>Highly reduced genomes of protist endosymbionts show evolutionary convergence.</title>
        <authorList>
            <person name="George E."/>
            <person name="Husnik F."/>
            <person name="Tashyreva D."/>
            <person name="Prokopchuk G."/>
            <person name="Horak A."/>
            <person name="Kwong W.K."/>
            <person name="Lukes J."/>
            <person name="Keeling P.J."/>
        </authorList>
    </citation>
    <scope>NUCLEOTIDE SEQUENCE [LARGE SCALE GENOMIC DNA]</scope>
    <source>
        <strain evidence="5">1604LC</strain>
    </source>
</reference>
<dbReference type="GO" id="GO:0022857">
    <property type="term" value="F:transmembrane transporter activity"/>
    <property type="evidence" value="ECO:0007669"/>
    <property type="project" value="InterPro"/>
</dbReference>
<evidence type="ECO:0000256" key="3">
    <source>
        <dbReference type="ARBA" id="ARBA00023136"/>
    </source>
</evidence>
<keyword evidence="2 4" id="KW-1133">Transmembrane helix</keyword>
<feature type="transmembrane region" description="Helical" evidence="4">
    <location>
        <begin position="300"/>
        <end position="318"/>
    </location>
</feature>
<dbReference type="InterPro" id="IPR036259">
    <property type="entry name" value="MFS_trans_sf"/>
</dbReference>
<dbReference type="EMBL" id="CP043316">
    <property type="protein sequence ID" value="QEK38607.1"/>
    <property type="molecule type" value="Genomic_DNA"/>
</dbReference>
<dbReference type="RefSeq" id="WP_148971728.1">
    <property type="nucleotide sequence ID" value="NZ_CP043316.1"/>
</dbReference>
<dbReference type="Proteomes" id="UP000325004">
    <property type="component" value="Chromosome"/>
</dbReference>
<feature type="transmembrane region" description="Helical" evidence="4">
    <location>
        <begin position="275"/>
        <end position="294"/>
    </location>
</feature>
<evidence type="ECO:0000256" key="1">
    <source>
        <dbReference type="ARBA" id="ARBA00022692"/>
    </source>
</evidence>
<feature type="transmembrane region" description="Helical" evidence="4">
    <location>
        <begin position="27"/>
        <end position="57"/>
    </location>
</feature>
<feature type="transmembrane region" description="Helical" evidence="4">
    <location>
        <begin position="154"/>
        <end position="173"/>
    </location>
</feature>
<dbReference type="AlphaFoldDB" id="A0A5C0UFV4"/>
<name>A0A5C0UFV4_9PROT</name>
<gene>
    <name evidence="5" type="ORF">FZC34_01650</name>
</gene>
<keyword evidence="1 4" id="KW-0812">Transmembrane</keyword>
<dbReference type="Gene3D" id="1.20.1720.10">
    <property type="entry name" value="Multidrug resistance protein D"/>
    <property type="match status" value="1"/>
</dbReference>
<dbReference type="KEGG" id="cpri:FZC34_01650"/>
<feature type="transmembrane region" description="Helical" evidence="4">
    <location>
        <begin position="241"/>
        <end position="263"/>
    </location>
</feature>
<feature type="transmembrane region" description="Helical" evidence="4">
    <location>
        <begin position="367"/>
        <end position="384"/>
    </location>
</feature>
<feature type="transmembrane region" description="Helical" evidence="4">
    <location>
        <begin position="199"/>
        <end position="221"/>
    </location>
</feature>
<dbReference type="OrthoDB" id="9800416at2"/>
<keyword evidence="6" id="KW-1185">Reference proteome</keyword>
<evidence type="ECO:0000313" key="5">
    <source>
        <dbReference type="EMBL" id="QEK38607.1"/>
    </source>
</evidence>
<accession>A0A5C0UFV4</accession>